<evidence type="ECO:0000256" key="2">
    <source>
        <dbReference type="ARBA" id="ARBA00022692"/>
    </source>
</evidence>
<feature type="domain" description="O-antigen ligase-related" evidence="6">
    <location>
        <begin position="212"/>
        <end position="356"/>
    </location>
</feature>
<reference evidence="7 8" key="1">
    <citation type="submission" date="2019-12" db="EMBL/GenBank/DDBJ databases">
        <title>Novel species isolated from a subtropical stream in China.</title>
        <authorList>
            <person name="Lu H."/>
        </authorList>
    </citation>
    <scope>NUCLEOTIDE SEQUENCE [LARGE SCALE GENOMIC DNA]</scope>
    <source>
        <strain evidence="7 8">FT134W</strain>
    </source>
</reference>
<dbReference type="Pfam" id="PF04932">
    <property type="entry name" value="Wzy_C"/>
    <property type="match status" value="1"/>
</dbReference>
<keyword evidence="3 5" id="KW-1133">Transmembrane helix</keyword>
<dbReference type="EMBL" id="WWCR01000020">
    <property type="protein sequence ID" value="MYM74158.1"/>
    <property type="molecule type" value="Genomic_DNA"/>
</dbReference>
<dbReference type="RefSeq" id="WP_161051179.1">
    <property type="nucleotide sequence ID" value="NZ_WWCR01000020.1"/>
</dbReference>
<evidence type="ECO:0000313" key="7">
    <source>
        <dbReference type="EMBL" id="MYM74158.1"/>
    </source>
</evidence>
<accession>A0A7X4H2K8</accession>
<proteinExistence type="predicted"/>
<feature type="transmembrane region" description="Helical" evidence="5">
    <location>
        <begin position="213"/>
        <end position="241"/>
    </location>
</feature>
<feature type="transmembrane region" description="Helical" evidence="5">
    <location>
        <begin position="339"/>
        <end position="366"/>
    </location>
</feature>
<feature type="transmembrane region" description="Helical" evidence="5">
    <location>
        <begin position="115"/>
        <end position="133"/>
    </location>
</feature>
<evidence type="ECO:0000259" key="6">
    <source>
        <dbReference type="Pfam" id="PF04932"/>
    </source>
</evidence>
<keyword evidence="4 5" id="KW-0472">Membrane</keyword>
<dbReference type="PANTHER" id="PTHR37422">
    <property type="entry name" value="TEICHURONIC ACID BIOSYNTHESIS PROTEIN TUAE"/>
    <property type="match status" value="1"/>
</dbReference>
<evidence type="ECO:0000256" key="1">
    <source>
        <dbReference type="ARBA" id="ARBA00004141"/>
    </source>
</evidence>
<evidence type="ECO:0000256" key="3">
    <source>
        <dbReference type="ARBA" id="ARBA00022989"/>
    </source>
</evidence>
<feature type="transmembrane region" description="Helical" evidence="5">
    <location>
        <begin position="91"/>
        <end position="109"/>
    </location>
</feature>
<dbReference type="Proteomes" id="UP000469734">
    <property type="component" value="Unassembled WGS sequence"/>
</dbReference>
<dbReference type="InterPro" id="IPR051533">
    <property type="entry name" value="WaaL-like"/>
</dbReference>
<evidence type="ECO:0000256" key="5">
    <source>
        <dbReference type="SAM" id="Phobius"/>
    </source>
</evidence>
<dbReference type="InterPro" id="IPR007016">
    <property type="entry name" value="O-antigen_ligase-rel_domated"/>
</dbReference>
<comment type="subcellular location">
    <subcellularLocation>
        <location evidence="1">Membrane</location>
        <topology evidence="1">Multi-pass membrane protein</topology>
    </subcellularLocation>
</comment>
<feature type="transmembrane region" description="Helical" evidence="5">
    <location>
        <begin position="253"/>
        <end position="281"/>
    </location>
</feature>
<evidence type="ECO:0000313" key="8">
    <source>
        <dbReference type="Proteomes" id="UP000469734"/>
    </source>
</evidence>
<dbReference type="AlphaFoldDB" id="A0A7X4H2K8"/>
<dbReference type="PANTHER" id="PTHR37422:SF13">
    <property type="entry name" value="LIPOPOLYSACCHARIDE BIOSYNTHESIS PROTEIN PA4999-RELATED"/>
    <property type="match status" value="1"/>
</dbReference>
<feature type="transmembrane region" description="Helical" evidence="5">
    <location>
        <begin position="145"/>
        <end position="165"/>
    </location>
</feature>
<organism evidence="7 8">
    <name type="scientific">Duganella margarita</name>
    <dbReference type="NCBI Taxonomy" id="2692170"/>
    <lineage>
        <taxon>Bacteria</taxon>
        <taxon>Pseudomonadati</taxon>
        <taxon>Pseudomonadota</taxon>
        <taxon>Betaproteobacteria</taxon>
        <taxon>Burkholderiales</taxon>
        <taxon>Oxalobacteraceae</taxon>
        <taxon>Telluria group</taxon>
        <taxon>Duganella</taxon>
    </lineage>
</organism>
<feature type="transmembrane region" description="Helical" evidence="5">
    <location>
        <begin position="302"/>
        <end position="327"/>
    </location>
</feature>
<name>A0A7X4H2K8_9BURK</name>
<feature type="transmembrane region" description="Helical" evidence="5">
    <location>
        <begin position="373"/>
        <end position="390"/>
    </location>
</feature>
<evidence type="ECO:0000256" key="4">
    <source>
        <dbReference type="ARBA" id="ARBA00023136"/>
    </source>
</evidence>
<gene>
    <name evidence="7" type="ORF">GTP56_18400</name>
</gene>
<keyword evidence="2 5" id="KW-0812">Transmembrane</keyword>
<feature type="transmembrane region" description="Helical" evidence="5">
    <location>
        <begin position="62"/>
        <end position="79"/>
    </location>
</feature>
<sequence length="451" mass="48264">MKIQNSMPGSARKRPASIGGWDKAMLVMLVMCLVQFFGVWFYPKFEFGSAVLANQGKALSVPFQYLLWAFVLLSAARFLQQRGAAPLVDALKPFFPFLLVGLAASAFGIDPFGSLRMMSLWGLMALSAVVLGYSIPPERALRTMLGSMFVFLLLSAIWSVAMPAYGLQGGEGANMWRGLFVGKNLLGWIAALVLVVACSMYRTGYRRLPAMTIVLAVLCLMGSGSKGALVAALAALAYGYLVPRLMRHVTPGFGTAIILVGGLCAVVCAALVFPIIVDLLGRDVTLTGRTIIWKTYFMSMTNTPWLGQGPGAYTALSAITAVLAARLNDLGAIATPHNIYLGVLGDAGLFGLLAFLGMMIYMVLIVPAYRRGYLWMLTGTIGFLIMANGLVETQQIFSAGPGWFLLILLRSMALRQSGTVGAEPAQQARVRPMSKSGLAPAPAPALHKAGF</sequence>
<dbReference type="GO" id="GO:0016020">
    <property type="term" value="C:membrane"/>
    <property type="evidence" value="ECO:0007669"/>
    <property type="project" value="UniProtKB-SubCell"/>
</dbReference>
<feature type="transmembrane region" description="Helical" evidence="5">
    <location>
        <begin position="21"/>
        <end position="42"/>
    </location>
</feature>
<comment type="caution">
    <text evidence="7">The sequence shown here is derived from an EMBL/GenBank/DDBJ whole genome shotgun (WGS) entry which is preliminary data.</text>
</comment>
<protein>
    <recommendedName>
        <fullName evidence="6">O-antigen ligase-related domain-containing protein</fullName>
    </recommendedName>
</protein>
<feature type="transmembrane region" description="Helical" evidence="5">
    <location>
        <begin position="185"/>
        <end position="201"/>
    </location>
</feature>